<dbReference type="Proteomes" id="UP001497472">
    <property type="component" value="Unassembled WGS sequence"/>
</dbReference>
<gene>
    <name evidence="1" type="ORF">LNINA_LOCUS5238</name>
</gene>
<dbReference type="EMBL" id="CAVLEF010000007">
    <property type="protein sequence ID" value="CAK1545603.1"/>
    <property type="molecule type" value="Genomic_DNA"/>
</dbReference>
<name>A0AAV1J8Y5_9NEOP</name>
<keyword evidence="2" id="KW-1185">Reference proteome</keyword>
<sequence>MAIKHADNFAAKYPVKSAPDKLKHLLSSDSRPEYLNGLRTQPRAAKLKERLKKCPRELSAERCARAPYLHLFLVYAVAALSVSL</sequence>
<accession>A0AAV1J8Y5</accession>
<reference evidence="1 2" key="1">
    <citation type="submission" date="2023-11" db="EMBL/GenBank/DDBJ databases">
        <authorList>
            <person name="Okamura Y."/>
        </authorList>
    </citation>
    <scope>NUCLEOTIDE SEQUENCE [LARGE SCALE GENOMIC DNA]</scope>
</reference>
<comment type="caution">
    <text evidence="1">The sequence shown here is derived from an EMBL/GenBank/DDBJ whole genome shotgun (WGS) entry which is preliminary data.</text>
</comment>
<proteinExistence type="predicted"/>
<protein>
    <submittedName>
        <fullName evidence="1">Uncharacterized protein</fullName>
    </submittedName>
</protein>
<evidence type="ECO:0000313" key="2">
    <source>
        <dbReference type="Proteomes" id="UP001497472"/>
    </source>
</evidence>
<dbReference type="AlphaFoldDB" id="A0AAV1J8Y5"/>
<evidence type="ECO:0000313" key="1">
    <source>
        <dbReference type="EMBL" id="CAK1545603.1"/>
    </source>
</evidence>
<organism evidence="1 2">
    <name type="scientific">Leptosia nina</name>
    <dbReference type="NCBI Taxonomy" id="320188"/>
    <lineage>
        <taxon>Eukaryota</taxon>
        <taxon>Metazoa</taxon>
        <taxon>Ecdysozoa</taxon>
        <taxon>Arthropoda</taxon>
        <taxon>Hexapoda</taxon>
        <taxon>Insecta</taxon>
        <taxon>Pterygota</taxon>
        <taxon>Neoptera</taxon>
        <taxon>Endopterygota</taxon>
        <taxon>Lepidoptera</taxon>
        <taxon>Glossata</taxon>
        <taxon>Ditrysia</taxon>
        <taxon>Papilionoidea</taxon>
        <taxon>Pieridae</taxon>
        <taxon>Pierinae</taxon>
        <taxon>Leptosia</taxon>
    </lineage>
</organism>